<evidence type="ECO:0000313" key="3">
    <source>
        <dbReference type="Proteomes" id="UP000636800"/>
    </source>
</evidence>
<dbReference type="EMBL" id="JADCNL010000013">
    <property type="protein sequence ID" value="KAG0454678.1"/>
    <property type="molecule type" value="Genomic_DNA"/>
</dbReference>
<name>A0A835PPA3_VANPL</name>
<evidence type="ECO:0000313" key="1">
    <source>
        <dbReference type="EMBL" id="KAG0454678.1"/>
    </source>
</evidence>
<dbReference type="Gene3D" id="3.30.200.20">
    <property type="entry name" value="Phosphorylase Kinase, domain 1"/>
    <property type="match status" value="1"/>
</dbReference>
<organism evidence="2 4">
    <name type="scientific">Vanilla planifolia</name>
    <name type="common">Vanilla</name>
    <dbReference type="NCBI Taxonomy" id="51239"/>
    <lineage>
        <taxon>Eukaryota</taxon>
        <taxon>Viridiplantae</taxon>
        <taxon>Streptophyta</taxon>
        <taxon>Embryophyta</taxon>
        <taxon>Tracheophyta</taxon>
        <taxon>Spermatophyta</taxon>
        <taxon>Magnoliopsida</taxon>
        <taxon>Liliopsida</taxon>
        <taxon>Asparagales</taxon>
        <taxon>Orchidaceae</taxon>
        <taxon>Vanilloideae</taxon>
        <taxon>Vanilleae</taxon>
        <taxon>Vanilla</taxon>
    </lineage>
</organism>
<dbReference type="Proteomes" id="UP000639772">
    <property type="component" value="Chromosome 13"/>
</dbReference>
<reference evidence="3 4" key="1">
    <citation type="journal article" date="2020" name="Nat. Food">
        <title>A phased Vanilla planifolia genome enables genetic improvement of flavour and production.</title>
        <authorList>
            <person name="Hasing T."/>
            <person name="Tang H."/>
            <person name="Brym M."/>
            <person name="Khazi F."/>
            <person name="Huang T."/>
            <person name="Chambers A.H."/>
        </authorList>
    </citation>
    <scope>NUCLEOTIDE SEQUENCE [LARGE SCALE GENOMIC DNA]</scope>
    <source>
        <tissue evidence="2">Leaf</tissue>
    </source>
</reference>
<comment type="caution">
    <text evidence="2">The sequence shown here is derived from an EMBL/GenBank/DDBJ whole genome shotgun (WGS) entry which is preliminary data.</text>
</comment>
<protein>
    <submittedName>
        <fullName evidence="2">Uncharacterized protein</fullName>
    </submittedName>
</protein>
<evidence type="ECO:0000313" key="4">
    <source>
        <dbReference type="Proteomes" id="UP000639772"/>
    </source>
</evidence>
<dbReference type="EMBL" id="JADCNM010000013">
    <property type="protein sequence ID" value="KAG0455851.1"/>
    <property type="molecule type" value="Genomic_DNA"/>
</dbReference>
<proteinExistence type="predicted"/>
<dbReference type="AlphaFoldDB" id="A0A835PPA3"/>
<keyword evidence="3" id="KW-1185">Reference proteome</keyword>
<dbReference type="InterPro" id="IPR011009">
    <property type="entry name" value="Kinase-like_dom_sf"/>
</dbReference>
<accession>A0A835PPA3</accession>
<dbReference type="SUPFAM" id="SSF56112">
    <property type="entry name" value="Protein kinase-like (PK-like)"/>
    <property type="match status" value="1"/>
</dbReference>
<evidence type="ECO:0000313" key="2">
    <source>
        <dbReference type="EMBL" id="KAG0455851.1"/>
    </source>
</evidence>
<dbReference type="Proteomes" id="UP000636800">
    <property type="component" value="Chromosome 13"/>
</dbReference>
<gene>
    <name evidence="2" type="ORF">HPP92_023639</name>
    <name evidence="1" type="ORF">HPP92_023970</name>
</gene>
<sequence>MGNYAGQQSSEPTAVRFGSGDGAVIFKTKQFATRPPLLYGTVRRLHRTLLVFPMEDFRETYMLGCELGRGQFGVTDVVAHRKTGDLIACK</sequence>